<evidence type="ECO:0000313" key="11">
    <source>
        <dbReference type="Proteomes" id="UP000681041"/>
    </source>
</evidence>
<dbReference type="Pfam" id="PF00383">
    <property type="entry name" value="dCMP_cyt_deam_1"/>
    <property type="match status" value="1"/>
</dbReference>
<evidence type="ECO:0000256" key="5">
    <source>
        <dbReference type="ARBA" id="ARBA00022723"/>
    </source>
</evidence>
<organism evidence="10 11">
    <name type="scientific">Methanobacterium alkalithermotolerans</name>
    <dbReference type="NCBI Taxonomy" id="2731220"/>
    <lineage>
        <taxon>Archaea</taxon>
        <taxon>Methanobacteriati</taxon>
        <taxon>Methanobacteriota</taxon>
        <taxon>Methanomada group</taxon>
        <taxon>Methanobacteria</taxon>
        <taxon>Methanobacteriales</taxon>
        <taxon>Methanobacteriaceae</taxon>
        <taxon>Methanobacterium</taxon>
    </lineage>
</organism>
<evidence type="ECO:0000259" key="9">
    <source>
        <dbReference type="PROSITE" id="PS51747"/>
    </source>
</evidence>
<dbReference type="FunFam" id="3.40.140.10:FF:000016">
    <property type="entry name" value="Cytosine deaminase"/>
    <property type="match status" value="1"/>
</dbReference>
<dbReference type="GO" id="GO:0005737">
    <property type="term" value="C:cytoplasm"/>
    <property type="evidence" value="ECO:0007669"/>
    <property type="project" value="UniProtKB-SubCell"/>
</dbReference>
<evidence type="ECO:0000313" key="10">
    <source>
        <dbReference type="EMBL" id="QUH23525.1"/>
    </source>
</evidence>
<keyword evidence="6" id="KW-0378">Hydrolase</keyword>
<comment type="pathway">
    <text evidence="8">Pyrimidine metabolism.</text>
</comment>
<evidence type="ECO:0000256" key="1">
    <source>
        <dbReference type="ARBA" id="ARBA00001947"/>
    </source>
</evidence>
<accession>A0A8T8K7K9</accession>
<dbReference type="Proteomes" id="UP000681041">
    <property type="component" value="Chromosome"/>
</dbReference>
<name>A0A8T8K7K9_9EURY</name>
<proteinExistence type="predicted"/>
<keyword evidence="5" id="KW-0479">Metal-binding</keyword>
<sequence length="156" mass="17631">MVEHQKFMKEAIKEAKKSLKEGGIPIGAVLVENNHIIGRGHNRLLQNQSVILHGEMDCMESAGRLRGEDYQQCTLYTTLSPCTMCSGAALLYKIPRVVIGENKTLSGPEQLLRDNGVEVIDLEMEECWELLEDYIRENPETWESELERVGGETNLK</sequence>
<dbReference type="GeneID" id="64820499"/>
<keyword evidence="7" id="KW-0862">Zinc</keyword>
<dbReference type="Gene3D" id="3.40.140.10">
    <property type="entry name" value="Cytidine Deaminase, domain 2"/>
    <property type="match status" value="1"/>
</dbReference>
<evidence type="ECO:0000256" key="7">
    <source>
        <dbReference type="ARBA" id="ARBA00022833"/>
    </source>
</evidence>
<dbReference type="InterPro" id="IPR002125">
    <property type="entry name" value="CMP_dCMP_dom"/>
</dbReference>
<comment type="subunit">
    <text evidence="3">Homodimer.</text>
</comment>
<evidence type="ECO:0000256" key="3">
    <source>
        <dbReference type="ARBA" id="ARBA00011738"/>
    </source>
</evidence>
<protein>
    <submittedName>
        <fullName evidence="10">Nucleoside deaminase</fullName>
    </submittedName>
</protein>
<dbReference type="AlphaFoldDB" id="A0A8T8K7K9"/>
<dbReference type="PROSITE" id="PS51747">
    <property type="entry name" value="CYT_DCMP_DEAMINASES_2"/>
    <property type="match status" value="1"/>
</dbReference>
<evidence type="ECO:0000256" key="8">
    <source>
        <dbReference type="ARBA" id="ARBA00060693"/>
    </source>
</evidence>
<dbReference type="KEGG" id="meme:HYG87_07000"/>
<comment type="subcellular location">
    <subcellularLocation>
        <location evidence="2">Cytoplasm</location>
    </subcellularLocation>
</comment>
<dbReference type="GO" id="GO:0072527">
    <property type="term" value="P:pyrimidine-containing compound metabolic process"/>
    <property type="evidence" value="ECO:0007669"/>
    <property type="project" value="UniProtKB-ARBA"/>
</dbReference>
<dbReference type="SUPFAM" id="SSF53927">
    <property type="entry name" value="Cytidine deaminase-like"/>
    <property type="match status" value="1"/>
</dbReference>
<dbReference type="GO" id="GO:0046872">
    <property type="term" value="F:metal ion binding"/>
    <property type="evidence" value="ECO:0007669"/>
    <property type="project" value="UniProtKB-KW"/>
</dbReference>
<reference evidence="10" key="1">
    <citation type="submission" date="2020-07" db="EMBL/GenBank/DDBJ databases">
        <title>Methanobacterium. sp. MethCan genome.</title>
        <authorList>
            <person name="Postec A."/>
            <person name="Quemeneur M."/>
        </authorList>
    </citation>
    <scope>NUCLEOTIDE SEQUENCE</scope>
    <source>
        <strain evidence="10">MethCAN</strain>
    </source>
</reference>
<dbReference type="GO" id="GO:0055086">
    <property type="term" value="P:nucleobase-containing small molecule metabolic process"/>
    <property type="evidence" value="ECO:0007669"/>
    <property type="project" value="UniProtKB-ARBA"/>
</dbReference>
<dbReference type="CDD" id="cd01285">
    <property type="entry name" value="nucleoside_deaminase"/>
    <property type="match status" value="1"/>
</dbReference>
<evidence type="ECO:0000256" key="6">
    <source>
        <dbReference type="ARBA" id="ARBA00022801"/>
    </source>
</evidence>
<feature type="domain" description="CMP/dCMP-type deaminase" evidence="9">
    <location>
        <begin position="2"/>
        <end position="119"/>
    </location>
</feature>
<dbReference type="PANTHER" id="PTHR11079:SF190">
    <property type="entry name" value="CYTOSINE DEAMINASE"/>
    <property type="match status" value="1"/>
</dbReference>
<dbReference type="EMBL" id="CP058560">
    <property type="protein sequence ID" value="QUH23525.1"/>
    <property type="molecule type" value="Genomic_DNA"/>
</dbReference>
<dbReference type="OrthoDB" id="7284at2157"/>
<evidence type="ECO:0000256" key="4">
    <source>
        <dbReference type="ARBA" id="ARBA00022490"/>
    </source>
</evidence>
<evidence type="ECO:0000256" key="2">
    <source>
        <dbReference type="ARBA" id="ARBA00004496"/>
    </source>
</evidence>
<comment type="cofactor">
    <cofactor evidence="1">
        <name>Zn(2+)</name>
        <dbReference type="ChEBI" id="CHEBI:29105"/>
    </cofactor>
</comment>
<dbReference type="PANTHER" id="PTHR11079">
    <property type="entry name" value="CYTOSINE DEAMINASE FAMILY MEMBER"/>
    <property type="match status" value="1"/>
</dbReference>
<keyword evidence="4" id="KW-0963">Cytoplasm</keyword>
<keyword evidence="11" id="KW-1185">Reference proteome</keyword>
<gene>
    <name evidence="10" type="ORF">HYG87_07000</name>
</gene>
<dbReference type="InterPro" id="IPR016193">
    <property type="entry name" value="Cytidine_deaminase-like"/>
</dbReference>
<dbReference type="GO" id="GO:0008835">
    <property type="term" value="F:diaminohydroxyphosphoribosylaminopyrimidine deaminase activity"/>
    <property type="evidence" value="ECO:0007669"/>
    <property type="project" value="TreeGrafter"/>
</dbReference>
<dbReference type="RefSeq" id="WP_211532482.1">
    <property type="nucleotide sequence ID" value="NZ_CP058560.1"/>
</dbReference>